<name>A0A368GE73_ANCCA</name>
<dbReference type="GO" id="GO:0006796">
    <property type="term" value="P:phosphate-containing compound metabolic process"/>
    <property type="evidence" value="ECO:0007669"/>
    <property type="project" value="UniProtKB-ARBA"/>
</dbReference>
<dbReference type="PANTHER" id="PTHR10584">
    <property type="entry name" value="SUGAR KINASE"/>
    <property type="match status" value="1"/>
</dbReference>
<evidence type="ECO:0000259" key="3">
    <source>
        <dbReference type="Pfam" id="PF00294"/>
    </source>
</evidence>
<dbReference type="PANTHER" id="PTHR10584:SF166">
    <property type="entry name" value="RIBOKINASE"/>
    <property type="match status" value="1"/>
</dbReference>
<dbReference type="GO" id="GO:0016301">
    <property type="term" value="F:kinase activity"/>
    <property type="evidence" value="ECO:0007669"/>
    <property type="project" value="UniProtKB-KW"/>
</dbReference>
<keyword evidence="1" id="KW-0808">Transferase</keyword>
<dbReference type="Gene3D" id="3.40.1190.20">
    <property type="match status" value="1"/>
</dbReference>
<sequence>MDCENCIATVLGANLELDKTSAKKHEAALKGASVVLIQGEVSPMGNKKILKLAKKYGVKTFFNASPGDPDMDMSIVELTDIICTNQIEAEFVTGTPQNSFEDAQIAAAQMLDMGPEHAIITLGAKGCIYASKDGPFEHIPVKKVIAVDATGAGDCFCGSLAYFIGQGKFSMRDAVAKSAAIATLSVQKRGTQSSYWTREEILCEYPYIFD</sequence>
<dbReference type="Pfam" id="PF00294">
    <property type="entry name" value="PfkB"/>
    <property type="match status" value="1"/>
</dbReference>
<proteinExistence type="predicted"/>
<keyword evidence="2 4" id="KW-0418">Kinase</keyword>
<dbReference type="InterPro" id="IPR029056">
    <property type="entry name" value="Ribokinase-like"/>
</dbReference>
<dbReference type="AlphaFoldDB" id="A0A368GE73"/>
<dbReference type="Proteomes" id="UP000252519">
    <property type="component" value="Unassembled WGS sequence"/>
</dbReference>
<dbReference type="GO" id="GO:0005829">
    <property type="term" value="C:cytosol"/>
    <property type="evidence" value="ECO:0007669"/>
    <property type="project" value="TreeGrafter"/>
</dbReference>
<dbReference type="SUPFAM" id="SSF53613">
    <property type="entry name" value="Ribokinase-like"/>
    <property type="match status" value="1"/>
</dbReference>
<protein>
    <submittedName>
        <fullName evidence="4">Putative ribokinase</fullName>
    </submittedName>
</protein>
<dbReference type="EMBL" id="JOJR01000184">
    <property type="protein sequence ID" value="RCN42671.1"/>
    <property type="molecule type" value="Genomic_DNA"/>
</dbReference>
<accession>A0A368GE73</accession>
<comment type="caution">
    <text evidence="4">The sequence shown here is derived from an EMBL/GenBank/DDBJ whole genome shotgun (WGS) entry which is preliminary data.</text>
</comment>
<evidence type="ECO:0000256" key="2">
    <source>
        <dbReference type="ARBA" id="ARBA00022777"/>
    </source>
</evidence>
<evidence type="ECO:0000313" key="5">
    <source>
        <dbReference type="Proteomes" id="UP000252519"/>
    </source>
</evidence>
<reference evidence="4 5" key="1">
    <citation type="submission" date="2014-10" db="EMBL/GenBank/DDBJ databases">
        <title>Draft genome of the hookworm Ancylostoma caninum.</title>
        <authorList>
            <person name="Mitreva M."/>
        </authorList>
    </citation>
    <scope>NUCLEOTIDE SEQUENCE [LARGE SCALE GENOMIC DNA]</scope>
    <source>
        <strain evidence="4 5">Baltimore</strain>
    </source>
</reference>
<evidence type="ECO:0000256" key="1">
    <source>
        <dbReference type="ARBA" id="ARBA00022679"/>
    </source>
</evidence>
<gene>
    <name evidence="4" type="ORF">ANCCAN_11384</name>
</gene>
<dbReference type="InterPro" id="IPR011611">
    <property type="entry name" value="PfkB_dom"/>
</dbReference>
<feature type="domain" description="Carbohydrate kinase PfkB" evidence="3">
    <location>
        <begin position="4"/>
        <end position="197"/>
    </location>
</feature>
<keyword evidence="5" id="KW-1185">Reference proteome</keyword>
<dbReference type="STRING" id="29170.A0A368GE73"/>
<dbReference type="InterPro" id="IPR002139">
    <property type="entry name" value="Ribo/fructo_kinase"/>
</dbReference>
<organism evidence="4 5">
    <name type="scientific">Ancylostoma caninum</name>
    <name type="common">Dog hookworm</name>
    <dbReference type="NCBI Taxonomy" id="29170"/>
    <lineage>
        <taxon>Eukaryota</taxon>
        <taxon>Metazoa</taxon>
        <taxon>Ecdysozoa</taxon>
        <taxon>Nematoda</taxon>
        <taxon>Chromadorea</taxon>
        <taxon>Rhabditida</taxon>
        <taxon>Rhabditina</taxon>
        <taxon>Rhabditomorpha</taxon>
        <taxon>Strongyloidea</taxon>
        <taxon>Ancylostomatidae</taxon>
        <taxon>Ancylostomatinae</taxon>
        <taxon>Ancylostoma</taxon>
    </lineage>
</organism>
<evidence type="ECO:0000313" key="4">
    <source>
        <dbReference type="EMBL" id="RCN42671.1"/>
    </source>
</evidence>
<dbReference type="PRINTS" id="PR00990">
    <property type="entry name" value="RIBOKINASE"/>
</dbReference>
<dbReference type="OrthoDB" id="415590at2759"/>